<dbReference type="NCBIfam" id="TIGR03748">
    <property type="entry name" value="conj_PilL"/>
    <property type="match status" value="1"/>
</dbReference>
<reference evidence="2 3" key="1">
    <citation type="journal article" date="2017" name="Nat. Microbiol.">
        <title>Natural product diversity associated with the nematode symbionts Photorhabdus and Xenorhabdus.</title>
        <authorList>
            <person name="Tobias N.J."/>
            <person name="Wolff H."/>
            <person name="Djahanschiri B."/>
            <person name="Grundmann F."/>
            <person name="Kronenwerth M."/>
            <person name="Shi Y.M."/>
            <person name="Simonyi S."/>
            <person name="Grun P."/>
            <person name="Shapiro-Ilan D."/>
            <person name="Pidot S.J."/>
            <person name="Stinear T.P."/>
            <person name="Ebersberger I."/>
            <person name="Bode H.B."/>
        </authorList>
    </citation>
    <scope>NUCLEOTIDE SEQUENCE [LARGE SCALE GENOMIC DNA]</scope>
    <source>
        <strain evidence="2 3">DSM 17902</strain>
    </source>
</reference>
<keyword evidence="3" id="KW-1185">Reference proteome</keyword>
<accession>A0A2D0JK48</accession>
<dbReference type="PROSITE" id="PS51257">
    <property type="entry name" value="PROKAR_LIPOPROTEIN"/>
    <property type="match status" value="1"/>
</dbReference>
<feature type="signal peptide" evidence="1">
    <location>
        <begin position="1"/>
        <end position="19"/>
    </location>
</feature>
<comment type="caution">
    <text evidence="2">The sequence shown here is derived from an EMBL/GenBank/DDBJ whole genome shotgun (WGS) entry which is preliminary data.</text>
</comment>
<protein>
    <submittedName>
        <fullName evidence="2">Type IV pilus biosynthesis protein PilL</fullName>
    </submittedName>
</protein>
<sequence length="180" mass="20174">MKINVLMSLIALMLTGCTACVKPPPQPPEEIFPSVTRTQNMQTVLPDIYQKTPEVVRYGRYVLVSIDPTAAQRDPLSQLIDIQLPTSQNPTVADAMRYALRQSGYTLCMPENTNNILYRQPLPSVHAQLGPLRLRTGLQVMAGPAWQLEVDAVQRKVCHHLRQGYQLPDPAKQSQQEQTS</sequence>
<dbReference type="InterPro" id="IPR022260">
    <property type="entry name" value="Integr_conj_element_PilL"/>
</dbReference>
<proteinExistence type="predicted"/>
<dbReference type="OrthoDB" id="8527469at2"/>
<evidence type="ECO:0000256" key="1">
    <source>
        <dbReference type="SAM" id="SignalP"/>
    </source>
</evidence>
<dbReference type="AlphaFoldDB" id="A0A2D0JK48"/>
<dbReference type="EMBL" id="NITZ01000033">
    <property type="protein sequence ID" value="PHM46686.1"/>
    <property type="molecule type" value="Genomic_DNA"/>
</dbReference>
<evidence type="ECO:0000313" key="2">
    <source>
        <dbReference type="EMBL" id="PHM46686.1"/>
    </source>
</evidence>
<name>A0A2D0JK48_9GAMM</name>
<dbReference type="RefSeq" id="WP_099115812.1">
    <property type="nucleotide sequence ID" value="NZ_CAWNQI010000066.1"/>
</dbReference>
<feature type="chain" id="PRO_5012338683" evidence="1">
    <location>
        <begin position="20"/>
        <end position="180"/>
    </location>
</feature>
<organism evidence="2 3">
    <name type="scientific">Xenorhabdus miraniensis</name>
    <dbReference type="NCBI Taxonomy" id="351674"/>
    <lineage>
        <taxon>Bacteria</taxon>
        <taxon>Pseudomonadati</taxon>
        <taxon>Pseudomonadota</taxon>
        <taxon>Gammaproteobacteria</taxon>
        <taxon>Enterobacterales</taxon>
        <taxon>Morganellaceae</taxon>
        <taxon>Xenorhabdus</taxon>
    </lineage>
</organism>
<dbReference type="Proteomes" id="UP000221980">
    <property type="component" value="Unassembled WGS sequence"/>
</dbReference>
<gene>
    <name evidence="2" type="ORF">Xmir_04019</name>
</gene>
<keyword evidence="1" id="KW-0732">Signal</keyword>
<evidence type="ECO:0000313" key="3">
    <source>
        <dbReference type="Proteomes" id="UP000221980"/>
    </source>
</evidence>